<feature type="transmembrane region" description="Helical" evidence="7">
    <location>
        <begin position="365"/>
        <end position="386"/>
    </location>
</feature>
<evidence type="ECO:0000313" key="10">
    <source>
        <dbReference type="EMBL" id="KZX14389.1"/>
    </source>
</evidence>
<feature type="compositionally biased region" description="Basic and acidic residues" evidence="6">
    <location>
        <begin position="204"/>
        <end position="219"/>
    </location>
</feature>
<feature type="transmembrane region" description="Helical" evidence="7">
    <location>
        <begin position="242"/>
        <end position="262"/>
    </location>
</feature>
<name>A0A166CDC3_9EURY</name>
<dbReference type="InterPro" id="IPR020846">
    <property type="entry name" value="MFS_dom"/>
</dbReference>
<dbReference type="STRING" id="49547.MBCUR_05080"/>
<keyword evidence="5" id="KW-0129">CBS domain</keyword>
<feature type="domain" description="CBS" evidence="9">
    <location>
        <begin position="525"/>
        <end position="587"/>
    </location>
</feature>
<proteinExistence type="predicted"/>
<evidence type="ECO:0000256" key="1">
    <source>
        <dbReference type="ARBA" id="ARBA00004141"/>
    </source>
</evidence>
<feature type="transmembrane region" description="Helical" evidence="7">
    <location>
        <begin position="274"/>
        <end position="293"/>
    </location>
</feature>
<feature type="transmembrane region" description="Helical" evidence="7">
    <location>
        <begin position="329"/>
        <end position="353"/>
    </location>
</feature>
<protein>
    <submittedName>
        <fullName evidence="10">Multidrug efflux protein YfmO</fullName>
    </submittedName>
</protein>
<comment type="subcellular location">
    <subcellularLocation>
        <location evidence="1">Membrane</location>
        <topology evidence="1">Multi-pass membrane protein</topology>
    </subcellularLocation>
</comment>
<dbReference type="PATRIC" id="fig|49547.3.peg.532"/>
<dbReference type="SUPFAM" id="SSF54631">
    <property type="entry name" value="CBS-domain pair"/>
    <property type="match status" value="1"/>
</dbReference>
<keyword evidence="11" id="KW-1185">Reference proteome</keyword>
<feature type="transmembrane region" description="Helical" evidence="7">
    <location>
        <begin position="171"/>
        <end position="191"/>
    </location>
</feature>
<dbReference type="Proteomes" id="UP000077245">
    <property type="component" value="Unassembled WGS sequence"/>
</dbReference>
<dbReference type="GO" id="GO:0016020">
    <property type="term" value="C:membrane"/>
    <property type="evidence" value="ECO:0007669"/>
    <property type="project" value="UniProtKB-SubCell"/>
</dbReference>
<dbReference type="AlphaFoldDB" id="A0A166CDC3"/>
<evidence type="ECO:0000313" key="11">
    <source>
        <dbReference type="Proteomes" id="UP000077245"/>
    </source>
</evidence>
<gene>
    <name evidence="10" type="primary">yfmO</name>
    <name evidence="10" type="ORF">MBCUR_05080</name>
</gene>
<feature type="region of interest" description="Disordered" evidence="6">
    <location>
        <begin position="201"/>
        <end position="224"/>
    </location>
</feature>
<dbReference type="OrthoDB" id="8919at2157"/>
<comment type="caution">
    <text evidence="10">The sequence shown here is derived from an EMBL/GenBank/DDBJ whole genome shotgun (WGS) entry which is preliminary data.</text>
</comment>
<feature type="transmembrane region" description="Helical" evidence="7">
    <location>
        <begin position="85"/>
        <end position="103"/>
    </location>
</feature>
<dbReference type="InterPro" id="IPR011701">
    <property type="entry name" value="MFS"/>
</dbReference>
<keyword evidence="2 7" id="KW-0812">Transmembrane</keyword>
<feature type="transmembrane region" description="Helical" evidence="7">
    <location>
        <begin position="56"/>
        <end position="73"/>
    </location>
</feature>
<evidence type="ECO:0000259" key="8">
    <source>
        <dbReference type="PROSITE" id="PS50850"/>
    </source>
</evidence>
<dbReference type="Pfam" id="PF07690">
    <property type="entry name" value="MFS_1"/>
    <property type="match status" value="1"/>
</dbReference>
<dbReference type="InterPro" id="IPR000644">
    <property type="entry name" value="CBS_dom"/>
</dbReference>
<dbReference type="PROSITE" id="PS50850">
    <property type="entry name" value="MFS"/>
    <property type="match status" value="1"/>
</dbReference>
<evidence type="ECO:0000256" key="2">
    <source>
        <dbReference type="ARBA" id="ARBA00022692"/>
    </source>
</evidence>
<evidence type="ECO:0000256" key="6">
    <source>
        <dbReference type="SAM" id="MobiDB-lite"/>
    </source>
</evidence>
<organism evidence="10 11">
    <name type="scientific">Methanobrevibacter curvatus</name>
    <dbReference type="NCBI Taxonomy" id="49547"/>
    <lineage>
        <taxon>Archaea</taxon>
        <taxon>Methanobacteriati</taxon>
        <taxon>Methanobacteriota</taxon>
        <taxon>Methanomada group</taxon>
        <taxon>Methanobacteria</taxon>
        <taxon>Methanobacteriales</taxon>
        <taxon>Methanobacteriaceae</taxon>
        <taxon>Methanobrevibacter</taxon>
    </lineage>
</organism>
<dbReference type="InterPro" id="IPR046342">
    <property type="entry name" value="CBS_dom_sf"/>
</dbReference>
<evidence type="ECO:0000256" key="4">
    <source>
        <dbReference type="ARBA" id="ARBA00023136"/>
    </source>
</evidence>
<dbReference type="InterPro" id="IPR001958">
    <property type="entry name" value="Tet-R_TetA/multi-R_MdtG-like"/>
</dbReference>
<feature type="transmembrane region" description="Helical" evidence="7">
    <location>
        <begin position="144"/>
        <end position="165"/>
    </location>
</feature>
<dbReference type="SUPFAM" id="SSF103473">
    <property type="entry name" value="MFS general substrate transporter"/>
    <property type="match status" value="1"/>
</dbReference>
<dbReference type="GO" id="GO:0022857">
    <property type="term" value="F:transmembrane transporter activity"/>
    <property type="evidence" value="ECO:0007669"/>
    <property type="project" value="InterPro"/>
</dbReference>
<keyword evidence="3 7" id="KW-1133">Transmembrane helix</keyword>
<evidence type="ECO:0000256" key="7">
    <source>
        <dbReference type="SAM" id="Phobius"/>
    </source>
</evidence>
<reference evidence="10 11" key="1">
    <citation type="submission" date="2016-04" db="EMBL/GenBank/DDBJ databases">
        <title>Genome sequence of Methanobrevibacter curvatus DSM 11111.</title>
        <authorList>
            <person name="Poehlein A."/>
            <person name="Seedorf H."/>
            <person name="Daniel R."/>
        </authorList>
    </citation>
    <scope>NUCLEOTIDE SEQUENCE [LARGE SCALE GENOMIC DNA]</scope>
    <source>
        <strain evidence="10 11">DSM 11111</strain>
    </source>
</reference>
<dbReference type="InterPro" id="IPR053200">
    <property type="entry name" value="YfmO-like"/>
</dbReference>
<feature type="transmembrane region" description="Helical" evidence="7">
    <location>
        <begin position="109"/>
        <end position="132"/>
    </location>
</feature>
<dbReference type="Gene3D" id="1.20.1250.20">
    <property type="entry name" value="MFS general substrate transporter like domains"/>
    <property type="match status" value="1"/>
</dbReference>
<dbReference type="Gene3D" id="3.10.580.10">
    <property type="entry name" value="CBS-domain"/>
    <property type="match status" value="1"/>
</dbReference>
<feature type="transmembrane region" description="Helical" evidence="7">
    <location>
        <begin position="392"/>
        <end position="411"/>
    </location>
</feature>
<dbReference type="PRINTS" id="PR01035">
    <property type="entry name" value="TCRTETA"/>
</dbReference>
<dbReference type="PANTHER" id="PTHR43683">
    <property type="entry name" value="MULTIDRUG EFFLUX PROTEIN YFMO"/>
    <property type="match status" value="1"/>
</dbReference>
<dbReference type="SMART" id="SM00116">
    <property type="entry name" value="CBS"/>
    <property type="match status" value="2"/>
</dbReference>
<dbReference type="EMBL" id="LWMV01000104">
    <property type="protein sequence ID" value="KZX14389.1"/>
    <property type="molecule type" value="Genomic_DNA"/>
</dbReference>
<dbReference type="PROSITE" id="PS51371">
    <property type="entry name" value="CBS"/>
    <property type="match status" value="2"/>
</dbReference>
<evidence type="ECO:0000256" key="5">
    <source>
        <dbReference type="PROSITE-ProRule" id="PRU00703"/>
    </source>
</evidence>
<feature type="transmembrane region" description="Helical" evidence="7">
    <location>
        <begin position="20"/>
        <end position="44"/>
    </location>
</feature>
<feature type="transmembrane region" description="Helical" evidence="7">
    <location>
        <begin position="305"/>
        <end position="323"/>
    </location>
</feature>
<keyword evidence="4 7" id="KW-0472">Membrane</keyword>
<sequence length="592" mass="64971">MTSANSNNKLSDVFKQPKVVWAIFFAAVASFMGLGLVDPILPVISEQLGASKTEVALLFTTYSGVMAVAMLITDVISNKLGIKRTLLIGVVIIAIFSGLSGLSNDVWTIIFLRLGWGLGNALFVAVALTAIVNFSGGGQHGSIILYETAVGLGFSTGPLLGGILGGMSWKFPFFGVGILMLIGFVLLLVLLPSSDIIESQNNKENSKENNKENSKENSKANKKSYKKKSLLDPFRLMGKRHVSVLGIFGFLYNFGFFTLFAYSPFVLGLNAEGIGLVFVGWGVLVALSSVFMAPKIRNRFGTFNSIYYVLSLLVILLFIMGIFTSNIPVLVMCIILSGILMGNVNTLLTTAMIKIGGDDRSTTSAAYNFIRFIGSAIAPILATIIGERIAPNLPFISGGLFVLVAIIFLYLNRKYIPAVDEVFEKFEENIFLVKDFMVKEVIKIKASTNIEDVLEIFDENKINGVPVVDENNKIIDIITSGDIIRYLVPKEEAHDLFYSIYVEEESEQDILNKKINGTANDIIKQNKKKLFTLNEIDTFEKAMNIISTHHFKIIPVLSQNNEVIGIISRGEINNTLINMSLKGKSKIVQSKT</sequence>
<accession>A0A166CDC3</accession>
<feature type="domain" description="CBS" evidence="9">
    <location>
        <begin position="437"/>
        <end position="496"/>
    </location>
</feature>
<feature type="domain" description="Major facilitator superfamily (MFS) profile" evidence="8">
    <location>
        <begin position="19"/>
        <end position="417"/>
    </location>
</feature>
<dbReference type="CDD" id="cd17474">
    <property type="entry name" value="MFS_YfmO_like"/>
    <property type="match status" value="1"/>
</dbReference>
<dbReference type="InterPro" id="IPR036259">
    <property type="entry name" value="MFS_trans_sf"/>
</dbReference>
<evidence type="ECO:0000256" key="3">
    <source>
        <dbReference type="ARBA" id="ARBA00022989"/>
    </source>
</evidence>
<dbReference type="PANTHER" id="PTHR43683:SF1">
    <property type="entry name" value="MULTIDRUG EFFLUX PROTEIN YFMO"/>
    <property type="match status" value="1"/>
</dbReference>
<evidence type="ECO:0000259" key="9">
    <source>
        <dbReference type="PROSITE" id="PS51371"/>
    </source>
</evidence>
<dbReference type="Pfam" id="PF00571">
    <property type="entry name" value="CBS"/>
    <property type="match status" value="2"/>
</dbReference>
<dbReference type="RefSeq" id="WP_067089799.1">
    <property type="nucleotide sequence ID" value="NZ_LWMV01000104.1"/>
</dbReference>